<reference evidence="1" key="1">
    <citation type="journal article" date="1999" name="Methods Enzymol.">
        <title>High-efficiency full-length cDNA cloning.</title>
        <authorList>
            <person name="Carninci P."/>
            <person name="Hayashizaki Y."/>
        </authorList>
    </citation>
    <scope>NUCLEOTIDE SEQUENCE</scope>
    <source>
        <strain evidence="1">C57BL/6J</strain>
        <tissue evidence="1">Kidney</tissue>
    </source>
</reference>
<sequence>MNRRAIKRRRKWRAKGTGNAVARKAPFLCRQEAASRCAAGISQHVLL</sequence>
<evidence type="ECO:0000313" key="1">
    <source>
        <dbReference type="EMBL" id="BAE25644.1"/>
    </source>
</evidence>
<evidence type="ECO:0000313" key="2">
    <source>
        <dbReference type="MGI" id="MGI:3642856"/>
    </source>
</evidence>
<reference evidence="1" key="5">
    <citation type="journal article" date="2002" name="Nature">
        <title>Analysis of the mouse transcriptome based on functional annotation of 60,770 full-length cDNAs.</title>
        <authorList>
            <consortium name="The FANTOM Consortium and the RIKEN Genome Exploration Research Group Phase I and II Team"/>
        </authorList>
    </citation>
    <scope>NUCLEOTIDE SEQUENCE</scope>
    <source>
        <strain evidence="1">C57BL/6J</strain>
        <tissue evidence="1">Kidney</tissue>
    </source>
</reference>
<reference evidence="1" key="7">
    <citation type="journal article" date="2005" name="Science">
        <title>The Transcriptional Landscape of the Mammalian Genome.</title>
        <authorList>
            <consortium name="The FANTOM Consortium"/>
            <consortium name="Riken Genome Exploration Research Group and Genome Science Group (Genome Network Project Core Group)"/>
        </authorList>
    </citation>
    <scope>NUCLEOTIDE SEQUENCE</scope>
    <source>
        <strain evidence="1">C57BL/6J</strain>
        <tissue evidence="1">Kidney</tissue>
    </source>
</reference>
<reference evidence="1" key="3">
    <citation type="journal article" date="2000" name="Genome Res.">
        <title>RIKEN integrated sequence analysis (RISA) system--384-format sequencing pipeline with 384 multicapillary sequencer.</title>
        <authorList>
            <person name="Shibata K."/>
            <person name="Itoh M."/>
            <person name="Aizawa K."/>
            <person name="Nagaoka S."/>
            <person name="Sasaki N."/>
            <person name="Carninci P."/>
            <person name="Konno H."/>
            <person name="Akiyama J."/>
            <person name="Nishi K."/>
            <person name="Kitsunai T."/>
            <person name="Tashiro H."/>
            <person name="Itoh M."/>
            <person name="Sumi N."/>
            <person name="Ishii Y."/>
            <person name="Nakamura S."/>
            <person name="Hazama M."/>
            <person name="Nishine T."/>
            <person name="Harada A."/>
            <person name="Yamamoto R."/>
            <person name="Matsumoto H."/>
            <person name="Sakaguchi S."/>
            <person name="Ikegami T."/>
            <person name="Kashiwagi K."/>
            <person name="Fujiwake S."/>
            <person name="Inoue K."/>
            <person name="Togawa Y."/>
            <person name="Izawa M."/>
            <person name="Ohara E."/>
            <person name="Watahiki M."/>
            <person name="Yoneda Y."/>
            <person name="Ishikawa T."/>
            <person name="Ozawa K."/>
            <person name="Tanaka T."/>
            <person name="Matsuura S."/>
            <person name="Kawai J."/>
            <person name="Okazaki Y."/>
            <person name="Muramatsu M."/>
            <person name="Inoue Y."/>
            <person name="Kira A."/>
            <person name="Hayashizaki Y."/>
        </authorList>
    </citation>
    <scope>NUCLEOTIDE SEQUENCE</scope>
    <source>
        <strain evidence="1">C57BL/6J</strain>
        <tissue evidence="1">Kidney</tissue>
    </source>
</reference>
<dbReference type="AlphaFoldDB" id="Q3UNV3"/>
<reference evidence="1" key="8">
    <citation type="journal article" date="2005" name="Science">
        <title>Antisense Transcription in the Mammalian Transcriptome.</title>
        <authorList>
            <consortium name="RIKEN Genome Exploration Research Group and Genome Science Group (Genome Network Project Core Group) and the FANTOM Consortium"/>
        </authorList>
    </citation>
    <scope>NUCLEOTIDE SEQUENCE</scope>
    <source>
        <strain evidence="1">C57BL/6J</strain>
        <tissue evidence="1">Kidney</tissue>
    </source>
</reference>
<dbReference type="MGI" id="MGI:3642856">
    <property type="gene designation" value="Gm10658"/>
</dbReference>
<dbReference type="AGR" id="MGI:3642856"/>
<accession>Q3UNV3</accession>
<reference evidence="1" key="4">
    <citation type="journal article" date="2001" name="Nature">
        <title>Functional annotation of a full-length mouse cDNA collection.</title>
        <authorList>
            <consortium name="The RIKEN Genome Exploration Research Group Phase II Team and the FANTOM Consortium"/>
        </authorList>
    </citation>
    <scope>NUCLEOTIDE SEQUENCE</scope>
    <source>
        <strain evidence="1">C57BL/6J</strain>
        <tissue evidence="1">Kidney</tissue>
    </source>
</reference>
<protein>
    <submittedName>
        <fullName evidence="1">Uncharacterized protein</fullName>
    </submittedName>
</protein>
<dbReference type="EMBL" id="AK143982">
    <property type="protein sequence ID" value="BAE25644.1"/>
    <property type="molecule type" value="mRNA"/>
</dbReference>
<reference evidence="1" key="2">
    <citation type="journal article" date="2000" name="Genome Res.">
        <title>Normalization and subtraction of cap-trapper-selected cDNAs to prepare full-length cDNA libraries for rapid discovery of new genes.</title>
        <authorList>
            <person name="Carninci P."/>
            <person name="Shibata Y."/>
            <person name="Hayatsu N."/>
            <person name="Sugahara Y."/>
            <person name="Shibata K."/>
            <person name="Itoh M."/>
            <person name="Konno H."/>
            <person name="Okazaki Y."/>
            <person name="Muramatsu M."/>
            <person name="Hayashizaki Y."/>
        </authorList>
    </citation>
    <scope>NUCLEOTIDE SEQUENCE</scope>
    <source>
        <strain evidence="1">C57BL/6J</strain>
        <tissue evidence="1">Kidney</tissue>
    </source>
</reference>
<proteinExistence type="evidence at transcript level"/>
<organism evidence="1">
    <name type="scientific">Mus musculus</name>
    <name type="common">Mouse</name>
    <dbReference type="NCBI Taxonomy" id="10090"/>
    <lineage>
        <taxon>Eukaryota</taxon>
        <taxon>Metazoa</taxon>
        <taxon>Chordata</taxon>
        <taxon>Craniata</taxon>
        <taxon>Vertebrata</taxon>
        <taxon>Euteleostomi</taxon>
        <taxon>Mammalia</taxon>
        <taxon>Eutheria</taxon>
        <taxon>Euarchontoglires</taxon>
        <taxon>Glires</taxon>
        <taxon>Rodentia</taxon>
        <taxon>Myomorpha</taxon>
        <taxon>Muroidea</taxon>
        <taxon>Muridae</taxon>
        <taxon>Murinae</taxon>
        <taxon>Mus</taxon>
        <taxon>Mus</taxon>
    </lineage>
</organism>
<gene>
    <name evidence="2" type="primary">Gm10658</name>
</gene>
<name>Q3UNV3_MOUSE</name>
<reference evidence="1" key="6">
    <citation type="submission" date="2004-03" db="EMBL/GenBank/DDBJ databases">
        <authorList>
            <person name="Arakawa T."/>
            <person name="Carninci P."/>
            <person name="Fukuda S."/>
            <person name="Hashizume W."/>
            <person name="Hayashida K."/>
            <person name="Hori F."/>
            <person name="Iida J."/>
            <person name="Imamura K."/>
            <person name="Imotani K."/>
            <person name="Itoh M."/>
            <person name="Kanagawa S."/>
            <person name="Kawai J."/>
            <person name="Kojima M."/>
            <person name="Konno H."/>
            <person name="Murata M."/>
            <person name="Nakamura M."/>
            <person name="Ninomiya N."/>
            <person name="Nishiyori H."/>
            <person name="Nomura K."/>
            <person name="Ohno M."/>
            <person name="Sakazume N."/>
            <person name="Sano H."/>
            <person name="Sasaki D."/>
            <person name="Shibata K."/>
            <person name="Shiraki T."/>
            <person name="Tagami M."/>
            <person name="Tagami Y."/>
            <person name="Waki K."/>
            <person name="Watahiki A."/>
            <person name="Muramatsu M."/>
            <person name="Hayashizaki Y."/>
        </authorList>
    </citation>
    <scope>NUCLEOTIDE SEQUENCE</scope>
    <source>
        <strain evidence="1">C57BL/6J</strain>
        <tissue evidence="1">Kidney</tissue>
    </source>
</reference>